<protein>
    <submittedName>
        <fullName evidence="15">ABC transporter, transmembrane domain, type 1</fullName>
    </submittedName>
</protein>
<keyword evidence="9 12" id="KW-0472">Membrane</keyword>
<dbReference type="PROSITE" id="PS50893">
    <property type="entry name" value="ABC_TRANSPORTER_2"/>
    <property type="match status" value="2"/>
</dbReference>
<comment type="subcellular location">
    <subcellularLocation>
        <location evidence="1">Cell membrane</location>
        <topology evidence="1">Multi-pass membrane protein</topology>
    </subcellularLocation>
</comment>
<comment type="similarity">
    <text evidence="2">Belongs to the ABC transporter superfamily. ABCC family. Conjugate transporter (TC 3.A.1.208) subfamily.</text>
</comment>
<comment type="caution">
    <text evidence="15">The sequence shown here is derived from an EMBL/GenBank/DDBJ whole genome shotgun (WGS) entry which is preliminary data.</text>
</comment>
<feature type="transmembrane region" description="Helical" evidence="12">
    <location>
        <begin position="133"/>
        <end position="155"/>
    </location>
</feature>
<dbReference type="Gene3D" id="3.40.50.300">
    <property type="entry name" value="P-loop containing nucleotide triphosphate hydrolases"/>
    <property type="match status" value="2"/>
</dbReference>
<dbReference type="PANTHER" id="PTHR24223">
    <property type="entry name" value="ATP-BINDING CASSETTE SUB-FAMILY C"/>
    <property type="match status" value="1"/>
</dbReference>
<evidence type="ECO:0000313" key="15">
    <source>
        <dbReference type="EMBL" id="OAA41065.1"/>
    </source>
</evidence>
<feature type="transmembrane region" description="Helical" evidence="12">
    <location>
        <begin position="902"/>
        <end position="924"/>
    </location>
</feature>
<dbReference type="InterPro" id="IPR044726">
    <property type="entry name" value="ABCC_6TM_D2"/>
</dbReference>
<dbReference type="FunFam" id="1.20.1560.10:FF:000066">
    <property type="entry name" value="ABC multidrug transporter (Eurofung)"/>
    <property type="match status" value="1"/>
</dbReference>
<evidence type="ECO:0000256" key="12">
    <source>
        <dbReference type="SAM" id="Phobius"/>
    </source>
</evidence>
<dbReference type="InterPro" id="IPR003593">
    <property type="entry name" value="AAA+_ATPase"/>
</dbReference>
<gene>
    <name evidence="15" type="ORF">NOR_05647</name>
</gene>
<feature type="transmembrane region" description="Helical" evidence="12">
    <location>
        <begin position="36"/>
        <end position="57"/>
    </location>
</feature>
<feature type="compositionally biased region" description="Basic and acidic residues" evidence="11">
    <location>
        <begin position="808"/>
        <end position="822"/>
    </location>
</feature>
<keyword evidence="3" id="KW-0813">Transport</keyword>
<evidence type="ECO:0000256" key="7">
    <source>
        <dbReference type="ARBA" id="ARBA00022840"/>
    </source>
</evidence>
<dbReference type="Proteomes" id="UP000243498">
    <property type="component" value="Unassembled WGS sequence"/>
</dbReference>
<evidence type="ECO:0000256" key="5">
    <source>
        <dbReference type="ARBA" id="ARBA00022692"/>
    </source>
</evidence>
<dbReference type="OrthoDB" id="6500128at2759"/>
<dbReference type="InterPro" id="IPR056227">
    <property type="entry name" value="TMD0_ABC"/>
</dbReference>
<feature type="transmembrane region" description="Helical" evidence="12">
    <location>
        <begin position="1080"/>
        <end position="1101"/>
    </location>
</feature>
<keyword evidence="4" id="KW-1003">Cell membrane</keyword>
<keyword evidence="10" id="KW-0325">Glycoprotein</keyword>
<dbReference type="GO" id="GO:0005886">
    <property type="term" value="C:plasma membrane"/>
    <property type="evidence" value="ECO:0007669"/>
    <property type="project" value="UniProtKB-SubCell"/>
</dbReference>
<evidence type="ECO:0000259" key="14">
    <source>
        <dbReference type="PROSITE" id="PS50929"/>
    </source>
</evidence>
<keyword evidence="7" id="KW-0067">ATP-binding</keyword>
<proteinExistence type="inferred from homology"/>
<evidence type="ECO:0000256" key="10">
    <source>
        <dbReference type="ARBA" id="ARBA00023180"/>
    </source>
</evidence>
<feature type="region of interest" description="Disordered" evidence="11">
    <location>
        <begin position="807"/>
        <end position="838"/>
    </location>
</feature>
<evidence type="ECO:0000256" key="1">
    <source>
        <dbReference type="ARBA" id="ARBA00004651"/>
    </source>
</evidence>
<dbReference type="SMART" id="SM00382">
    <property type="entry name" value="AAA"/>
    <property type="match status" value="2"/>
</dbReference>
<dbReference type="SUPFAM" id="SSF52540">
    <property type="entry name" value="P-loop containing nucleoside triphosphate hydrolases"/>
    <property type="match status" value="2"/>
</dbReference>
<dbReference type="PROSITE" id="PS00211">
    <property type="entry name" value="ABC_TRANSPORTER_1"/>
    <property type="match status" value="2"/>
</dbReference>
<organism evidence="15 16">
    <name type="scientific">Metarhizium rileyi (strain RCEF 4871)</name>
    <name type="common">Nomuraea rileyi</name>
    <dbReference type="NCBI Taxonomy" id="1649241"/>
    <lineage>
        <taxon>Eukaryota</taxon>
        <taxon>Fungi</taxon>
        <taxon>Dikarya</taxon>
        <taxon>Ascomycota</taxon>
        <taxon>Pezizomycotina</taxon>
        <taxon>Sordariomycetes</taxon>
        <taxon>Hypocreomycetidae</taxon>
        <taxon>Hypocreales</taxon>
        <taxon>Clavicipitaceae</taxon>
        <taxon>Metarhizium</taxon>
    </lineage>
</organism>
<dbReference type="InterPro" id="IPR036640">
    <property type="entry name" value="ABC1_TM_sf"/>
</dbReference>
<keyword evidence="8 12" id="KW-1133">Transmembrane helix</keyword>
<evidence type="ECO:0000256" key="8">
    <source>
        <dbReference type="ARBA" id="ARBA00022989"/>
    </source>
</evidence>
<dbReference type="OMA" id="QWWVEAN"/>
<evidence type="ECO:0000256" key="11">
    <source>
        <dbReference type="SAM" id="MobiDB-lite"/>
    </source>
</evidence>
<dbReference type="GO" id="GO:0016887">
    <property type="term" value="F:ATP hydrolysis activity"/>
    <property type="evidence" value="ECO:0007669"/>
    <property type="project" value="InterPro"/>
</dbReference>
<feature type="transmembrane region" description="Helical" evidence="12">
    <location>
        <begin position="861"/>
        <end position="882"/>
    </location>
</feature>
<evidence type="ECO:0000256" key="4">
    <source>
        <dbReference type="ARBA" id="ARBA00022475"/>
    </source>
</evidence>
<reference evidence="15 16" key="1">
    <citation type="journal article" date="2016" name="Genome Biol. Evol.">
        <title>Divergent and convergent evolution of fungal pathogenicity.</title>
        <authorList>
            <person name="Shang Y."/>
            <person name="Xiao G."/>
            <person name="Zheng P."/>
            <person name="Cen K."/>
            <person name="Zhan S."/>
            <person name="Wang C."/>
        </authorList>
    </citation>
    <scope>NUCLEOTIDE SEQUENCE [LARGE SCALE GENOMIC DNA]</scope>
    <source>
        <strain evidence="15 16">RCEF 4871</strain>
    </source>
</reference>
<dbReference type="CDD" id="cd18580">
    <property type="entry name" value="ABC_6TM_ABCC_D2"/>
    <property type="match status" value="1"/>
</dbReference>
<feature type="domain" description="ABC transporter" evidence="13">
    <location>
        <begin position="569"/>
        <end position="801"/>
    </location>
</feature>
<dbReference type="Gene3D" id="1.20.1560.10">
    <property type="entry name" value="ABC transporter type 1, transmembrane domain"/>
    <property type="match status" value="2"/>
</dbReference>
<dbReference type="InterPro" id="IPR027417">
    <property type="entry name" value="P-loop_NTPase"/>
</dbReference>
<feature type="transmembrane region" description="Helical" evidence="12">
    <location>
        <begin position="307"/>
        <end position="323"/>
    </location>
</feature>
<dbReference type="GO" id="GO:0140359">
    <property type="term" value="F:ABC-type transporter activity"/>
    <property type="evidence" value="ECO:0007669"/>
    <property type="project" value="InterPro"/>
</dbReference>
<feature type="transmembrane region" description="Helical" evidence="12">
    <location>
        <begin position="161"/>
        <end position="180"/>
    </location>
</feature>
<feature type="transmembrane region" description="Helical" evidence="12">
    <location>
        <begin position="69"/>
        <end position="89"/>
    </location>
</feature>
<name>A0A167CD63_METRR</name>
<dbReference type="InterPro" id="IPR003439">
    <property type="entry name" value="ABC_transporter-like_ATP-bd"/>
</dbReference>
<evidence type="ECO:0000256" key="6">
    <source>
        <dbReference type="ARBA" id="ARBA00022741"/>
    </source>
</evidence>
<dbReference type="SUPFAM" id="SSF90123">
    <property type="entry name" value="ABC transporter transmembrane region"/>
    <property type="match status" value="2"/>
</dbReference>
<dbReference type="Pfam" id="PF00005">
    <property type="entry name" value="ABC_tran"/>
    <property type="match status" value="2"/>
</dbReference>
<evidence type="ECO:0000256" key="3">
    <source>
        <dbReference type="ARBA" id="ARBA00022448"/>
    </source>
</evidence>
<dbReference type="Pfam" id="PF00664">
    <property type="entry name" value="ABC_membrane"/>
    <property type="match status" value="1"/>
</dbReference>
<dbReference type="GO" id="GO:0005524">
    <property type="term" value="F:ATP binding"/>
    <property type="evidence" value="ECO:0007669"/>
    <property type="project" value="UniProtKB-KW"/>
</dbReference>
<feature type="transmembrane region" description="Helical" evidence="12">
    <location>
        <begin position="101"/>
        <end position="121"/>
    </location>
</feature>
<dbReference type="EMBL" id="AZHC01000017">
    <property type="protein sequence ID" value="OAA41065.1"/>
    <property type="molecule type" value="Genomic_DNA"/>
</dbReference>
<dbReference type="InterPro" id="IPR050173">
    <property type="entry name" value="ABC_transporter_C-like"/>
</dbReference>
<evidence type="ECO:0000313" key="16">
    <source>
        <dbReference type="Proteomes" id="UP000243498"/>
    </source>
</evidence>
<feature type="domain" description="ABC transporter" evidence="13">
    <location>
        <begin position="1175"/>
        <end position="1404"/>
    </location>
</feature>
<keyword evidence="6" id="KW-0547">Nucleotide-binding</keyword>
<feature type="transmembrane region" description="Helical" evidence="12">
    <location>
        <begin position="1107"/>
        <end position="1127"/>
    </location>
</feature>
<dbReference type="FunFam" id="1.20.1560.10:FF:000055">
    <property type="entry name" value="ABC multidrug transporter (Eurofung)"/>
    <property type="match status" value="1"/>
</dbReference>
<dbReference type="InterPro" id="IPR017871">
    <property type="entry name" value="ABC_transporter-like_CS"/>
</dbReference>
<keyword evidence="5 12" id="KW-0812">Transmembrane</keyword>
<dbReference type="InterPro" id="IPR011527">
    <property type="entry name" value="ABC1_TM_dom"/>
</dbReference>
<dbReference type="PROSITE" id="PS50929">
    <property type="entry name" value="ABC_TM1F"/>
    <property type="match status" value="2"/>
</dbReference>
<dbReference type="FunFam" id="3.40.50.300:FF:002145">
    <property type="entry name" value="ABC transporter (MsbA subfamily)"/>
    <property type="match status" value="1"/>
</dbReference>
<keyword evidence="16" id="KW-1185">Reference proteome</keyword>
<feature type="domain" description="ABC transmembrane type-1" evidence="14">
    <location>
        <begin position="310"/>
        <end position="547"/>
    </location>
</feature>
<dbReference type="Pfam" id="PF24357">
    <property type="entry name" value="TMD0_ABC"/>
    <property type="match status" value="1"/>
</dbReference>
<evidence type="ECO:0000256" key="9">
    <source>
        <dbReference type="ARBA" id="ARBA00023136"/>
    </source>
</evidence>
<feature type="transmembrane region" description="Helical" evidence="12">
    <location>
        <begin position="482"/>
        <end position="507"/>
    </location>
</feature>
<accession>A0A167CD63</accession>
<sequence length="1409" mass="155183">MDVAAACPVGADNVFGPRIEESCRSFDFTLLLEDGIFIALPACLFLLLIPARLYVLFGSPKKLTSLKLASFKLALLIVLFSLHLAYLVVLTHTPILHTRLSLTSGVLSTIAILSACLLSFLEDQRSVCPSGVLVVYLSTSALLALPRLRSLWLLSSVTAPRVLWTAAFIFTVLGTIVESIHKTKLLRPPYKQLTKEQRTGFWGQSLFIWVLPFFSTGYSKTLELNDVPKPDTALEAKDTLERLEKAWAKTSGRHRLLRATLSAYLWPFLSAIIPRLALSCFSFCQPFLIEASVSNIQQGAQGDRSRYGHALVGAFILISRAWYQRQKYRLLARIRSGLIAKIYQDTTTLRQAEVKDSAAITLMSTNVEKIMSSLRQIHEIWASVPEIGVAIWLLARQMSYASVLPLVICLVSIVGASRIAGHFGPAQMAWIQRVRIRVAVTSRMIGDMKAVKMLGLTDTLFDLVWKLRRAELQASEKFRKLLVWQILTGNAPVLLAPFATFVTYAIIAKVKNDETLLTSQAFASLSLISLTTNPLIEFCEALPTCMQAIACFSNIEKYFLKKREQAGENKSTPLAKLARDEQEMTHLPSTMAPSKLVLFSFKEADIAWTADDSDTVLHNLTLDISPGFTAIIGPVASAVGFCSQVPWAFDDTVRQNITGDLHFDQEWYDSTIHACCLQQVLKSLPQGDQTLCGNNGTSLSGGQRQRMALARAVYSRHPILILDDVFSGLDSRTTRVVLDRLFGENGHFRKQGYSVIVATHSRSVLPYMDNVVQLDDGRIAACGPYDKLQLDSADIFETITENVEMGSESEKALSKTRSDCEISKQQNERSNSTIGEDEKERHSGSWSVYAYYAKSAGVWSLLSWGICTLLAAVSATYTTLWIEKWTEANGGSPNQQTGLYLGVYAMLVIVSIAGTAGECWAFFVNIINDTAIGLHGNLLEAPFEFFQKTDVGSITNRFSQDMDLIDMSLPIHAIQFTTGTASCVVQLVVICIVGKYLAAALPILAGSLFIVQKFYLRTSRQVRLMDIEAKAPIYKLFIETIQGVSTIRAFGWTSAFNQRLSDALNQSQKPFYILYCIQQWLALVLDLTVGGLAVVIIASATAATNTVTAGALGVALVLVLQFSSLLAQSIQAWTRLETSIGAVARVQQYVKEVPAELAGSGPLPLEWPSSGAVCFQKVDASYGHQSQAVLRNINLTIAPGEKTIICGQSGSGKSSLIMATLLMMEIRRGQIKIDDVDITAIGGKALRPLLNVVPQEPFFFPGSLRLNLDPGKHCSDDDIETALCRVSLWSRVNSGSGLNGDLDESEYSHGEKQLLCLARAMLVSSPVLILDEAMSSVDEKTEAMMQEIIDSHFEGRTVISIMHRFNHVNSYDRVVVMHNGEIIEDGGPERLLASDTAFSKLYHARQHGE</sequence>
<dbReference type="STRING" id="1081105.A0A167CD63"/>
<evidence type="ECO:0000259" key="13">
    <source>
        <dbReference type="PROSITE" id="PS50893"/>
    </source>
</evidence>
<feature type="domain" description="ABC transmembrane type-1" evidence="14">
    <location>
        <begin position="866"/>
        <end position="1138"/>
    </location>
</feature>
<feature type="transmembrane region" description="Helical" evidence="12">
    <location>
        <begin position="400"/>
        <end position="420"/>
    </location>
</feature>
<feature type="compositionally biased region" description="Polar residues" evidence="11">
    <location>
        <begin position="823"/>
        <end position="834"/>
    </location>
</feature>
<evidence type="ECO:0000256" key="2">
    <source>
        <dbReference type="ARBA" id="ARBA00009726"/>
    </source>
</evidence>
<dbReference type="PANTHER" id="PTHR24223:SF404">
    <property type="entry name" value="ABC MULTIDRUG TRANSPORTER (EUROFUNG)-RELATED"/>
    <property type="match status" value="1"/>
</dbReference>